<dbReference type="GO" id="GO:0046872">
    <property type="term" value="F:metal ion binding"/>
    <property type="evidence" value="ECO:0007669"/>
    <property type="project" value="UniProtKB-KW"/>
</dbReference>
<evidence type="ECO:0000256" key="2">
    <source>
        <dbReference type="ARBA" id="ARBA00002368"/>
    </source>
</evidence>
<dbReference type="InterPro" id="IPR002195">
    <property type="entry name" value="Dihydroorotase_CS"/>
</dbReference>
<keyword evidence="4" id="KW-0479">Metal-binding</keyword>
<dbReference type="PATRIC" id="fig|1618417.4.peg.239"/>
<dbReference type="AlphaFoldDB" id="A0A0G0HVT3"/>
<dbReference type="Proteomes" id="UP000034448">
    <property type="component" value="Unassembled WGS sequence"/>
</dbReference>
<comment type="caution">
    <text evidence="7">The sequence shown here is derived from an EMBL/GenBank/DDBJ whole genome shotgun (WGS) entry which is preliminary data.</text>
</comment>
<dbReference type="EMBL" id="LBSJ01000005">
    <property type="protein sequence ID" value="KKQ16134.1"/>
    <property type="molecule type" value="Genomic_DNA"/>
</dbReference>
<dbReference type="PANTHER" id="PTHR43668:SF2">
    <property type="entry name" value="ALLANTOINASE"/>
    <property type="match status" value="1"/>
</dbReference>
<dbReference type="GO" id="GO:0005737">
    <property type="term" value="C:cytoplasm"/>
    <property type="evidence" value="ECO:0007669"/>
    <property type="project" value="TreeGrafter"/>
</dbReference>
<evidence type="ECO:0000313" key="8">
    <source>
        <dbReference type="Proteomes" id="UP000034448"/>
    </source>
</evidence>
<dbReference type="PANTHER" id="PTHR43668">
    <property type="entry name" value="ALLANTOINASE"/>
    <property type="match status" value="1"/>
</dbReference>
<protein>
    <recommendedName>
        <fullName evidence="6">Amidohydrolase-related domain-containing protein</fullName>
    </recommendedName>
</protein>
<dbReference type="SUPFAM" id="SSF53271">
    <property type="entry name" value="PRTase-like"/>
    <property type="match status" value="1"/>
</dbReference>
<dbReference type="SUPFAM" id="SSF51338">
    <property type="entry name" value="Composite domain of metallo-dependent hydrolases"/>
    <property type="match status" value="1"/>
</dbReference>
<dbReference type="InterPro" id="IPR006680">
    <property type="entry name" value="Amidohydro-rel"/>
</dbReference>
<evidence type="ECO:0000256" key="1">
    <source>
        <dbReference type="ARBA" id="ARBA00001947"/>
    </source>
</evidence>
<dbReference type="InterPro" id="IPR050138">
    <property type="entry name" value="DHOase/Allantoinase_Hydrolase"/>
</dbReference>
<evidence type="ECO:0000256" key="3">
    <source>
        <dbReference type="ARBA" id="ARBA00010286"/>
    </source>
</evidence>
<dbReference type="InterPro" id="IPR029057">
    <property type="entry name" value="PRTase-like"/>
</dbReference>
<comment type="cofactor">
    <cofactor evidence="1">
        <name>Zn(2+)</name>
        <dbReference type="ChEBI" id="CHEBI:29105"/>
    </cofactor>
</comment>
<keyword evidence="5" id="KW-0378">Hydrolase</keyword>
<dbReference type="PROSITE" id="PS00483">
    <property type="entry name" value="DIHYDROOROTASE_2"/>
    <property type="match status" value="1"/>
</dbReference>
<dbReference type="InterPro" id="IPR032466">
    <property type="entry name" value="Metal_Hydrolase"/>
</dbReference>
<comment type="similarity">
    <text evidence="3">Belongs to the metallo-dependent hydrolases superfamily. DHOase family. Class I DHOase subfamily.</text>
</comment>
<feature type="domain" description="Amidohydrolase-related" evidence="6">
    <location>
        <begin position="250"/>
        <end position="416"/>
    </location>
</feature>
<dbReference type="InterPro" id="IPR000836">
    <property type="entry name" value="PRTase_dom"/>
</dbReference>
<dbReference type="GO" id="GO:0006145">
    <property type="term" value="P:purine nucleobase catabolic process"/>
    <property type="evidence" value="ECO:0007669"/>
    <property type="project" value="TreeGrafter"/>
</dbReference>
<name>A0A0G0HVT3_9BACT</name>
<evidence type="ECO:0000259" key="6">
    <source>
        <dbReference type="Pfam" id="PF01979"/>
    </source>
</evidence>
<organism evidence="7 8">
    <name type="scientific">Candidatus Daviesbacteria bacterium GW2011_GWA1_36_8</name>
    <dbReference type="NCBI Taxonomy" id="1618417"/>
    <lineage>
        <taxon>Bacteria</taxon>
        <taxon>Candidatus Daviesiibacteriota</taxon>
    </lineage>
</organism>
<dbReference type="CDD" id="cd06223">
    <property type="entry name" value="PRTases_typeI"/>
    <property type="match status" value="1"/>
</dbReference>
<dbReference type="FunFam" id="3.20.20.140:FF:000036">
    <property type="entry name" value="Carbamoyl-phosphate synthase large chain"/>
    <property type="match status" value="1"/>
</dbReference>
<dbReference type="InterPro" id="IPR011059">
    <property type="entry name" value="Metal-dep_hydrolase_composite"/>
</dbReference>
<accession>A0A0G0HVT3</accession>
<evidence type="ECO:0000256" key="5">
    <source>
        <dbReference type="ARBA" id="ARBA00022801"/>
    </source>
</evidence>
<evidence type="ECO:0000256" key="4">
    <source>
        <dbReference type="ARBA" id="ARBA00022723"/>
    </source>
</evidence>
<reference evidence="7 8" key="1">
    <citation type="journal article" date="2015" name="Nature">
        <title>rRNA introns, odd ribosomes, and small enigmatic genomes across a large radiation of phyla.</title>
        <authorList>
            <person name="Brown C.T."/>
            <person name="Hug L.A."/>
            <person name="Thomas B.C."/>
            <person name="Sharon I."/>
            <person name="Castelle C.J."/>
            <person name="Singh A."/>
            <person name="Wilkins M.J."/>
            <person name="Williams K.H."/>
            <person name="Banfield J.F."/>
        </authorList>
    </citation>
    <scope>NUCLEOTIDE SEQUENCE [LARGE SCALE GENOMIC DNA]</scope>
</reference>
<proteinExistence type="inferred from homology"/>
<dbReference type="Gene3D" id="3.20.20.140">
    <property type="entry name" value="Metal-dependent hydrolases"/>
    <property type="match status" value="1"/>
</dbReference>
<comment type="function">
    <text evidence="2">Catalyzes the reversible cyclization of carbamoyl aspartate to dihydroorotate.</text>
</comment>
<dbReference type="Pfam" id="PF01979">
    <property type="entry name" value="Amidohydro_1"/>
    <property type="match status" value="1"/>
</dbReference>
<gene>
    <name evidence="7" type="ORF">US28_C0005G0049</name>
</gene>
<dbReference type="Gene3D" id="3.40.50.2020">
    <property type="match status" value="1"/>
</dbReference>
<sequence>MDELTDLQKELADLLISTKTQAKVLRRKTNPDGSFNFYNIVRDTSPIDFPANEEEFAIKIHEKIPDAPLSPIYVSLRNLPEDLLNKIGQVLAEVKLDQKVDFCTGVPKTAVVLAEEFSSLSGIPFIDVFEKIGLDTKRKIVMKDGAQPGNAKRLLVIDDVISQGNSKFESIKAAEDFGYEVSILVLIDREQGGYDQLIQDGYKIYRATKISDLLEYYQSKNVVTKNQQNSIKSYLSKSYIIKKKPNIIRLPGLIDTHVHLREPGATLKEDFSSGTKAAIAGGYTQVLDMPNNPIPTVTPETLQEKNELAIGRIFCDVGFHFGGTKDSSKYFEEVSDKVFGLKVYMNHTTGTLLVEADEDLQKIFSLWPKDKVLMVHAEDQTLIEAIDLAKYYKNKLHVCHVAQKSELVEIIKAKKEGMVITCEVSAHHLFLTEGDVKKLGAFGMMRPPLASKEDQEFLWENIEFIDIIASDHAPHTREEKSMDPSPNGIPGLETTLPLLLNAINDGRLMINDLKRMCCDRPKEIFNIPKQEDTYVEVDMDQEWIISNEGLFTKAGWTPFEGLEVKGKIVKVVLRGETVFEDGQIIDGPKGKVIYPK</sequence>
<evidence type="ECO:0000313" key="7">
    <source>
        <dbReference type="EMBL" id="KKQ16134.1"/>
    </source>
</evidence>
<dbReference type="GO" id="GO:0004038">
    <property type="term" value="F:allantoinase activity"/>
    <property type="evidence" value="ECO:0007669"/>
    <property type="project" value="TreeGrafter"/>
</dbReference>
<dbReference type="SUPFAM" id="SSF51556">
    <property type="entry name" value="Metallo-dependent hydrolases"/>
    <property type="match status" value="1"/>
</dbReference>